<accession>A0AC58UIH3</accession>
<protein>
    <submittedName>
        <fullName evidence="2">Uncharacterized protein LOC142181060</fullName>
    </submittedName>
</protein>
<dbReference type="RefSeq" id="XP_075109284.1">
    <property type="nucleotide sequence ID" value="XM_075253183.1"/>
</dbReference>
<reference evidence="1" key="1">
    <citation type="journal article" date="2014" name="Nat. Commun.">
        <title>The tobacco genome sequence and its comparison with those of tomato and potato.</title>
        <authorList>
            <person name="Sierro N."/>
            <person name="Battey J.N."/>
            <person name="Ouadi S."/>
            <person name="Bakaher N."/>
            <person name="Bovet L."/>
            <person name="Willig A."/>
            <person name="Goepfert S."/>
            <person name="Peitsch M.C."/>
            <person name="Ivanov N.V."/>
        </authorList>
    </citation>
    <scope>NUCLEOTIDE SEQUENCE [LARGE SCALE GENOMIC DNA]</scope>
</reference>
<name>A0AC58UIH3_TOBAC</name>
<evidence type="ECO:0000313" key="1">
    <source>
        <dbReference type="Proteomes" id="UP000790787"/>
    </source>
</evidence>
<keyword evidence="1" id="KW-1185">Reference proteome</keyword>
<sequence>MDEGWITVLGKSATRATKARQNKEQEVAGKKETQSLTNNTNYDEPEEVDEQLIHGQIRIISKAFTFGFSAIYGLHTIKDRLSMWRKLRQIHSLQQGPWLAIGDYNVVLQAQDRQHGTEVRAMETRDFKEYMLDTGMHELQYVGRNYTWTNNHTYSRIDRGLVNAAWMMIMPNMKVQVLEPLVSDHSPLKLMTTQVQGKKNRPFRFFNCIADHHQFIQKMEQAWEGRNTFGMMQLVWNKLKKVKEAIKKINTQHYKGVDERIKGIRKELQLVQEEMSSNLQKLELIEKEKTLKEDLEKWVLIKESIYRQRSRVQWLKLGDSNLAYFFAQINNRSNLNGIQILTNDMGNQLVLEEDIEEEIMGYYKKLLGSRADNLPVINTNDMIMGVILNREQLL</sequence>
<evidence type="ECO:0000313" key="2">
    <source>
        <dbReference type="RefSeq" id="XP_075109284.1"/>
    </source>
</evidence>
<reference evidence="2" key="2">
    <citation type="submission" date="2025-08" db="UniProtKB">
        <authorList>
            <consortium name="RefSeq"/>
        </authorList>
    </citation>
    <scope>IDENTIFICATION</scope>
    <source>
        <tissue evidence="2">Leaf</tissue>
    </source>
</reference>
<dbReference type="Proteomes" id="UP000790787">
    <property type="component" value="Chromosome 5"/>
</dbReference>
<organism evidence="1 2">
    <name type="scientific">Nicotiana tabacum</name>
    <name type="common">Common tobacco</name>
    <dbReference type="NCBI Taxonomy" id="4097"/>
    <lineage>
        <taxon>Eukaryota</taxon>
        <taxon>Viridiplantae</taxon>
        <taxon>Streptophyta</taxon>
        <taxon>Embryophyta</taxon>
        <taxon>Tracheophyta</taxon>
        <taxon>Spermatophyta</taxon>
        <taxon>Magnoliopsida</taxon>
        <taxon>eudicotyledons</taxon>
        <taxon>Gunneridae</taxon>
        <taxon>Pentapetalae</taxon>
        <taxon>asterids</taxon>
        <taxon>lamiids</taxon>
        <taxon>Solanales</taxon>
        <taxon>Solanaceae</taxon>
        <taxon>Nicotianoideae</taxon>
        <taxon>Nicotianeae</taxon>
        <taxon>Nicotiana</taxon>
    </lineage>
</organism>
<proteinExistence type="predicted"/>
<gene>
    <name evidence="2" type="primary">LOC142181060</name>
</gene>